<protein>
    <submittedName>
        <fullName evidence="11">WRI1</fullName>
    </submittedName>
</protein>
<gene>
    <name evidence="11" type="primary">WRI1</name>
</gene>
<dbReference type="FunFam" id="3.30.730.10:FF:000004">
    <property type="entry name" value="AP2-like ethylene-responsive transcription factor"/>
    <property type="match status" value="1"/>
</dbReference>
<feature type="region of interest" description="Disordered" evidence="9">
    <location>
        <begin position="231"/>
        <end position="304"/>
    </location>
</feature>
<dbReference type="PROSITE" id="PS51257">
    <property type="entry name" value="PROKAR_LIPOPROTEIN"/>
    <property type="match status" value="1"/>
</dbReference>
<dbReference type="GO" id="GO:0005634">
    <property type="term" value="C:nucleus"/>
    <property type="evidence" value="ECO:0007669"/>
    <property type="project" value="UniProtKB-SubCell"/>
</dbReference>
<dbReference type="PANTHER" id="PTHR32467">
    <property type="entry name" value="AP2-LIKE ETHYLENE-RESPONSIVE TRANSCRIPTION FACTOR"/>
    <property type="match status" value="1"/>
</dbReference>
<dbReference type="EMBL" id="MW930196">
    <property type="protein sequence ID" value="QVW10143.1"/>
    <property type="molecule type" value="mRNA"/>
</dbReference>
<evidence type="ECO:0000256" key="8">
    <source>
        <dbReference type="ARBA" id="ARBA00037973"/>
    </source>
</evidence>
<keyword evidence="3" id="KW-0805">Transcription regulation</keyword>
<evidence type="ECO:0000256" key="4">
    <source>
        <dbReference type="ARBA" id="ARBA00023125"/>
    </source>
</evidence>
<evidence type="ECO:0000256" key="3">
    <source>
        <dbReference type="ARBA" id="ARBA00023015"/>
    </source>
</evidence>
<dbReference type="SMART" id="SM00380">
    <property type="entry name" value="AP2"/>
    <property type="match status" value="2"/>
</dbReference>
<dbReference type="FunFam" id="3.30.730.10:FF:000002">
    <property type="entry name" value="AP2-like ethylene-responsive transcription factor"/>
    <property type="match status" value="1"/>
</dbReference>
<feature type="region of interest" description="Disordered" evidence="9">
    <location>
        <begin position="19"/>
        <end position="39"/>
    </location>
</feature>
<dbReference type="PANTHER" id="PTHR32467:SF97">
    <property type="entry name" value="ETHYLENE-RESPONSIVE TRANSCRIPTION FACTOR WRI1"/>
    <property type="match status" value="1"/>
</dbReference>
<comment type="similarity">
    <text evidence="8">Belongs to the AP2/ERF transcription factor family. AP2 subfamily.</text>
</comment>
<feature type="domain" description="AP2/ERF" evidence="10">
    <location>
        <begin position="57"/>
        <end position="123"/>
    </location>
</feature>
<evidence type="ECO:0000256" key="5">
    <source>
        <dbReference type="ARBA" id="ARBA00023159"/>
    </source>
</evidence>
<accession>A0A8E7F1V5</accession>
<evidence type="ECO:0000313" key="11">
    <source>
        <dbReference type="EMBL" id="QVW10143.1"/>
    </source>
</evidence>
<keyword evidence="5" id="KW-0010">Activator</keyword>
<evidence type="ECO:0000256" key="1">
    <source>
        <dbReference type="ARBA" id="ARBA00004123"/>
    </source>
</evidence>
<dbReference type="GO" id="GO:0003677">
    <property type="term" value="F:DNA binding"/>
    <property type="evidence" value="ECO:0007669"/>
    <property type="project" value="UniProtKB-KW"/>
</dbReference>
<keyword evidence="7" id="KW-0539">Nucleus</keyword>
<proteinExistence type="evidence at transcript level"/>
<dbReference type="AlphaFoldDB" id="A0A8E7F1V5"/>
<feature type="compositionally biased region" description="Basic residues" evidence="9">
    <location>
        <begin position="28"/>
        <end position="39"/>
    </location>
</feature>
<evidence type="ECO:0000259" key="10">
    <source>
        <dbReference type="PROSITE" id="PS51032"/>
    </source>
</evidence>
<evidence type="ECO:0000256" key="2">
    <source>
        <dbReference type="ARBA" id="ARBA00022737"/>
    </source>
</evidence>
<comment type="subcellular location">
    <subcellularLocation>
        <location evidence="1">Nucleus</location>
    </subcellularLocation>
</comment>
<evidence type="ECO:0000256" key="6">
    <source>
        <dbReference type="ARBA" id="ARBA00023163"/>
    </source>
</evidence>
<dbReference type="CDD" id="cd00018">
    <property type="entry name" value="AP2"/>
    <property type="match status" value="2"/>
</dbReference>
<keyword evidence="2" id="KW-0677">Repeat</keyword>
<dbReference type="InterPro" id="IPR001471">
    <property type="entry name" value="AP2/ERF_dom"/>
</dbReference>
<sequence length="422" mass="46997">MKRSASFCSTSSSSCVVVGGELEEKPKPKSKSKAKTQIKRAGKSVPKTLTCARRSSIYRGVTKHRWTGRFEAHLWDKSTWNTIQNKKGRQVYLGAYDSEEGAARTYDLAALKYWGPATSLNFPIDGYKKDLEEMQDLSKEEYLASLRRKSSGFSRGVSKYRGVARHHHNGRWEARIGRVMGNKYLYLGTFSTQEEAARAYDMAAIQYRGANAVTNFDINNYSASGLKNSLRQYPQTKEQPKHLNYSQTRKTEQVEEPPPPPEPEDDQMLNPPPPAPEDDHTPPPQEDDQMLNPPSPSPQDHQMMNPCQLENTVRQLLPNCIDSSAIEPAGFSEHDLTWGLCLDTEFNPHPVPDTPLENPGELLDFFDDTGFEDNIDLIYGGSSEDKEVKVVGCADNDGSVQNGAEGLSPSPSSVSSITSVFL</sequence>
<evidence type="ECO:0000256" key="7">
    <source>
        <dbReference type="ARBA" id="ARBA00023242"/>
    </source>
</evidence>
<dbReference type="SMR" id="A0A8E7F1V5"/>
<keyword evidence="4" id="KW-0238">DNA-binding</keyword>
<dbReference type="GO" id="GO:0003700">
    <property type="term" value="F:DNA-binding transcription factor activity"/>
    <property type="evidence" value="ECO:0007669"/>
    <property type="project" value="InterPro"/>
</dbReference>
<evidence type="ECO:0000256" key="9">
    <source>
        <dbReference type="SAM" id="MobiDB-lite"/>
    </source>
</evidence>
<keyword evidence="6" id="KW-0804">Transcription</keyword>
<reference evidence="11" key="1">
    <citation type="submission" date="2021-04" db="EMBL/GenBank/DDBJ databases">
        <title>Analysis and functional verification of PoWRI1 gene associated with oil accumulation process in Paeonia ostii.</title>
        <authorList>
            <person name="Jing S."/>
        </authorList>
    </citation>
    <scope>NUCLEOTIDE SEQUENCE</scope>
</reference>
<organism evidence="11">
    <name type="scientific">Paeonia ostii</name>
    <dbReference type="NCBI Taxonomy" id="459177"/>
    <lineage>
        <taxon>Eukaryota</taxon>
        <taxon>Viridiplantae</taxon>
        <taxon>Streptophyta</taxon>
        <taxon>Embryophyta</taxon>
        <taxon>Tracheophyta</taxon>
        <taxon>Spermatophyta</taxon>
        <taxon>Magnoliopsida</taxon>
        <taxon>eudicotyledons</taxon>
        <taxon>Gunneridae</taxon>
        <taxon>Pentapetalae</taxon>
        <taxon>Saxifragales</taxon>
        <taxon>Paeoniaceae</taxon>
        <taxon>Paeonia</taxon>
    </lineage>
</organism>
<dbReference type="PROSITE" id="PS51032">
    <property type="entry name" value="AP2_ERF"/>
    <property type="match status" value="2"/>
</dbReference>
<feature type="domain" description="AP2/ERF" evidence="10">
    <location>
        <begin position="159"/>
        <end position="217"/>
    </location>
</feature>
<name>A0A8E7F1V5_9MAGN</name>
<dbReference type="Pfam" id="PF00847">
    <property type="entry name" value="AP2"/>
    <property type="match status" value="2"/>
</dbReference>